<dbReference type="InterPro" id="IPR047610">
    <property type="entry name" value="ImuA_translesion"/>
</dbReference>
<evidence type="ECO:0008006" key="4">
    <source>
        <dbReference type="Google" id="ProtNLM"/>
    </source>
</evidence>
<sequence>MSELLNNLIHDARIWQGHQQARTKHPAESTGYPELDQHLGNTGWPVGALSECLLDGAGIGELQLILPLMQRLSAARRTVFWVNPPYIPYAPALSQAGIELSQLVIVRPHGRNDVLWTLENCLRSSVTGLVLAWPGQLANRDTRRLQLAAEAGQTTCLIFRPRQAALQSSPAALRLELTAGQKQDLQVRVLKRRGGWPGQACSLTRE</sequence>
<gene>
    <name evidence="2" type="ORF">SAMN04487963_2707</name>
</gene>
<dbReference type="PANTHER" id="PTHR35369:SF3">
    <property type="entry name" value="TRANSLESION DNA SYNTHESIS-ASSOCIATED PROTEIN IMUA"/>
    <property type="match status" value="1"/>
</dbReference>
<dbReference type="InterPro" id="IPR027417">
    <property type="entry name" value="P-loop_NTPase"/>
</dbReference>
<dbReference type="PIRSF" id="PIRSF037290">
    <property type="entry name" value="UCP037290"/>
    <property type="match status" value="1"/>
</dbReference>
<dbReference type="EMBL" id="FOUE01000004">
    <property type="protein sequence ID" value="SFM50443.1"/>
    <property type="molecule type" value="Genomic_DNA"/>
</dbReference>
<dbReference type="InterPro" id="IPR050356">
    <property type="entry name" value="SulA_CellDiv_inhibitor"/>
</dbReference>
<dbReference type="InterPro" id="IPR017166">
    <property type="entry name" value="UCP037290"/>
</dbReference>
<dbReference type="GO" id="GO:0006281">
    <property type="term" value="P:DNA repair"/>
    <property type="evidence" value="ECO:0007669"/>
    <property type="project" value="TreeGrafter"/>
</dbReference>
<dbReference type="Proteomes" id="UP000198519">
    <property type="component" value="Unassembled WGS sequence"/>
</dbReference>
<dbReference type="AlphaFoldDB" id="A0A1I4REU5"/>
<proteinExistence type="predicted"/>
<reference evidence="3" key="1">
    <citation type="submission" date="2016-10" db="EMBL/GenBank/DDBJ databases">
        <authorList>
            <person name="Varghese N."/>
            <person name="Submissions S."/>
        </authorList>
    </citation>
    <scope>NUCLEOTIDE SEQUENCE [LARGE SCALE GENOMIC DNA]</scope>
    <source>
        <strain evidence="3">CGMCC 1.7061</strain>
    </source>
</reference>
<dbReference type="SUPFAM" id="SSF52540">
    <property type="entry name" value="P-loop containing nucleoside triphosphate hydrolases"/>
    <property type="match status" value="1"/>
</dbReference>
<keyword evidence="3" id="KW-1185">Reference proteome</keyword>
<protein>
    <recommendedName>
        <fullName evidence="4">Cell division inhibitor SulA</fullName>
    </recommendedName>
</protein>
<organism evidence="2 3">
    <name type="scientific">Marinobacter zhejiangensis</name>
    <dbReference type="NCBI Taxonomy" id="488535"/>
    <lineage>
        <taxon>Bacteria</taxon>
        <taxon>Pseudomonadati</taxon>
        <taxon>Pseudomonadota</taxon>
        <taxon>Gammaproteobacteria</taxon>
        <taxon>Pseudomonadales</taxon>
        <taxon>Marinobacteraceae</taxon>
        <taxon>Marinobacter</taxon>
    </lineage>
</organism>
<dbReference type="STRING" id="488535.SAMN04487963_2707"/>
<evidence type="ECO:0000256" key="1">
    <source>
        <dbReference type="ARBA" id="ARBA00022763"/>
    </source>
</evidence>
<dbReference type="NCBIfam" id="NF033429">
    <property type="entry name" value="ImuA_translesion"/>
    <property type="match status" value="1"/>
</dbReference>
<name>A0A1I4REU5_9GAMM</name>
<accession>A0A1I4REU5</accession>
<dbReference type="RefSeq" id="WP_092023453.1">
    <property type="nucleotide sequence ID" value="NZ_FOUE01000004.1"/>
</dbReference>
<dbReference type="Gene3D" id="3.40.50.300">
    <property type="entry name" value="P-loop containing nucleotide triphosphate hydrolases"/>
    <property type="match status" value="1"/>
</dbReference>
<dbReference type="OrthoDB" id="9811176at2"/>
<dbReference type="PANTHER" id="PTHR35369">
    <property type="entry name" value="BLR3025 PROTEIN-RELATED"/>
    <property type="match status" value="1"/>
</dbReference>
<keyword evidence="1" id="KW-0227">DNA damage</keyword>
<evidence type="ECO:0000313" key="3">
    <source>
        <dbReference type="Proteomes" id="UP000198519"/>
    </source>
</evidence>
<evidence type="ECO:0000313" key="2">
    <source>
        <dbReference type="EMBL" id="SFM50443.1"/>
    </source>
</evidence>